<protein>
    <submittedName>
        <fullName evidence="5">CAP domain-containing protein</fullName>
    </submittedName>
</protein>
<dbReference type="Proteomes" id="UP001289581">
    <property type="component" value="Unassembled WGS sequence"/>
</dbReference>
<keyword evidence="2" id="KW-1133">Transmembrane helix</keyword>
<organism evidence="5 6">
    <name type="scientific">Actinomyces oris</name>
    <dbReference type="NCBI Taxonomy" id="544580"/>
    <lineage>
        <taxon>Bacteria</taxon>
        <taxon>Bacillati</taxon>
        <taxon>Actinomycetota</taxon>
        <taxon>Actinomycetes</taxon>
        <taxon>Actinomycetales</taxon>
        <taxon>Actinomycetaceae</taxon>
        <taxon>Actinomyces</taxon>
    </lineage>
</organism>
<evidence type="ECO:0000313" key="5">
    <source>
        <dbReference type="EMBL" id="MEA1304293.1"/>
    </source>
</evidence>
<evidence type="ECO:0000256" key="1">
    <source>
        <dbReference type="SAM" id="MobiDB-lite"/>
    </source>
</evidence>
<dbReference type="CDD" id="cd05379">
    <property type="entry name" value="CAP_bacterial"/>
    <property type="match status" value="1"/>
</dbReference>
<accession>A0AAW9KPI5</accession>
<gene>
    <name evidence="5" type="ORF">QU665_04260</name>
</gene>
<proteinExistence type="predicted"/>
<evidence type="ECO:0000259" key="4">
    <source>
        <dbReference type="Pfam" id="PF00188"/>
    </source>
</evidence>
<feature type="region of interest" description="Disordered" evidence="1">
    <location>
        <begin position="173"/>
        <end position="303"/>
    </location>
</feature>
<feature type="signal peptide" evidence="3">
    <location>
        <begin position="1"/>
        <end position="25"/>
    </location>
</feature>
<dbReference type="PRINTS" id="PR01217">
    <property type="entry name" value="PRICHEXTENSN"/>
</dbReference>
<dbReference type="InterPro" id="IPR014044">
    <property type="entry name" value="CAP_dom"/>
</dbReference>
<dbReference type="RefSeq" id="WP_322911741.1">
    <property type="nucleotide sequence ID" value="NZ_JAXBCZ010000001.1"/>
</dbReference>
<dbReference type="PANTHER" id="PTHR31157">
    <property type="entry name" value="SCP DOMAIN-CONTAINING PROTEIN"/>
    <property type="match status" value="1"/>
</dbReference>
<reference evidence="5 6" key="1">
    <citation type="submission" date="2023-06" db="EMBL/GenBank/DDBJ databases">
        <title>Actinomyces orist ORNL 0101 HMT-893 genome.</title>
        <authorList>
            <person name="Johnston C.D."/>
            <person name="Chen T."/>
            <person name="Dewhirst F.E."/>
        </authorList>
    </citation>
    <scope>NUCLEOTIDE SEQUENCE [LARGE SCALE GENOMIC DNA]</scope>
    <source>
        <strain evidence="5 6">ORNL 0101</strain>
    </source>
</reference>
<feature type="domain" description="SCP" evidence="4">
    <location>
        <begin position="56"/>
        <end position="168"/>
    </location>
</feature>
<dbReference type="Pfam" id="PF00188">
    <property type="entry name" value="CAP"/>
    <property type="match status" value="1"/>
</dbReference>
<evidence type="ECO:0000256" key="3">
    <source>
        <dbReference type="SAM" id="SignalP"/>
    </source>
</evidence>
<feature type="compositionally biased region" description="Low complexity" evidence="1">
    <location>
        <begin position="218"/>
        <end position="303"/>
    </location>
</feature>
<dbReference type="SUPFAM" id="SSF55797">
    <property type="entry name" value="PR-1-like"/>
    <property type="match status" value="1"/>
</dbReference>
<feature type="chain" id="PRO_5043600482" evidence="3">
    <location>
        <begin position="26"/>
        <end position="335"/>
    </location>
</feature>
<keyword evidence="2" id="KW-0472">Membrane</keyword>
<name>A0AAW9KPI5_9ACTO</name>
<feature type="compositionally biased region" description="Low complexity" evidence="1">
    <location>
        <begin position="179"/>
        <end position="210"/>
    </location>
</feature>
<dbReference type="PANTHER" id="PTHR31157:SF1">
    <property type="entry name" value="SCP DOMAIN-CONTAINING PROTEIN"/>
    <property type="match status" value="1"/>
</dbReference>
<evidence type="ECO:0000313" key="6">
    <source>
        <dbReference type="Proteomes" id="UP001289581"/>
    </source>
</evidence>
<keyword evidence="2" id="KW-0812">Transmembrane</keyword>
<comment type="caution">
    <text evidence="5">The sequence shown here is derived from an EMBL/GenBank/DDBJ whole genome shotgun (WGS) entry which is preliminary data.</text>
</comment>
<sequence>MNIKRVIAAAALTVVPLTASSAALAAPAAPQGAPAAAAAVPAQVTSEGAQYADTVLNKVNELRSSKGLQPVTRYQELDAVAQNWSEQQAAANNMSHRPDFTSVYPQGWTTGSENVAWRTAGGDTGAQIFEQWRKSPGHYKNMTDPDVNSIGIGFAQTSDGKWYATQNFAAYNVSNSPLTPTTTTTTNTTTTKSNTPPSTTNTPPTGSTVPSPTPTPETTPSTPSTSTTPPAPVATPTAETTTPAATPTPSAPATTVTTETGTPAATPTPSAPATTVTTETGTPAKPSATPVVTAPRTTPTKPALATTGPSIAVAVVAAGLLGSGAVLVMRRRQAS</sequence>
<keyword evidence="3" id="KW-0732">Signal</keyword>
<dbReference type="EMBL" id="JAXBCZ010000001">
    <property type="protein sequence ID" value="MEA1304293.1"/>
    <property type="molecule type" value="Genomic_DNA"/>
</dbReference>
<dbReference type="Gene3D" id="3.40.33.10">
    <property type="entry name" value="CAP"/>
    <property type="match status" value="1"/>
</dbReference>
<dbReference type="AlphaFoldDB" id="A0AAW9KPI5"/>
<evidence type="ECO:0000256" key="2">
    <source>
        <dbReference type="SAM" id="Phobius"/>
    </source>
</evidence>
<keyword evidence="6" id="KW-1185">Reference proteome</keyword>
<feature type="transmembrane region" description="Helical" evidence="2">
    <location>
        <begin position="311"/>
        <end position="329"/>
    </location>
</feature>
<dbReference type="InterPro" id="IPR035940">
    <property type="entry name" value="CAP_sf"/>
</dbReference>